<gene>
    <name evidence="2" type="ordered locus">Mpal_0580</name>
</gene>
<dbReference type="OrthoDB" id="148086at2157"/>
<dbReference type="EMBL" id="CP001338">
    <property type="protein sequence ID" value="ACL15951.1"/>
    <property type="molecule type" value="Genomic_DNA"/>
</dbReference>
<sequence length="311" mass="33722">MIGIDVGGANLKVVTEKGVAIHYCPLWEKAPITTLLRPYNPGLTEEAAVVMSGELADCFPAKEQGIRFIVNAVRAAFPQSRFYGMDGAFHDDSDPSLAAANWLASADRLRREHPNALFVDFGSTTTDIIPLTRFSDLTGLTDLLRLQRGYLIYTGMLRTNVAAILHSVDLEGVRTPISSEYFATSADLHLVLGHITTEQYTCDAPDHREKTLVGSQRRLARVVCADLEEIGEVGVLSIAEQCWAIQSHAIRREVERIAEVSGADEVLTAGIGAGLIAGVLGGTSLEEELGELADALPAWAVREMALQNRSH</sequence>
<dbReference type="AlphaFoldDB" id="B8GFA3"/>
<accession>B8GFA3</accession>
<evidence type="ECO:0000313" key="3">
    <source>
        <dbReference type="Proteomes" id="UP000002457"/>
    </source>
</evidence>
<name>B8GFA3_METPE</name>
<evidence type="ECO:0000313" key="2">
    <source>
        <dbReference type="EMBL" id="ACL15951.1"/>
    </source>
</evidence>
<organism evidence="2 3">
    <name type="scientific">Methanosphaerula palustris (strain ATCC BAA-1556 / DSM 19958 / E1-9c)</name>
    <dbReference type="NCBI Taxonomy" id="521011"/>
    <lineage>
        <taxon>Archaea</taxon>
        <taxon>Methanobacteriati</taxon>
        <taxon>Methanobacteriota</taxon>
        <taxon>Stenosarchaea group</taxon>
        <taxon>Methanomicrobia</taxon>
        <taxon>Methanomicrobiales</taxon>
        <taxon>Methanoregulaceae</taxon>
        <taxon>Methanosphaerula</taxon>
    </lineage>
</organism>
<dbReference type="GeneID" id="7270164"/>
<protein>
    <submittedName>
        <fullName evidence="2">H4MPT-linked C1 transfer pathway protein</fullName>
    </submittedName>
</protein>
<dbReference type="Pfam" id="PF01968">
    <property type="entry name" value="Hydantoinase_A"/>
    <property type="match status" value="1"/>
</dbReference>
<dbReference type="KEGG" id="mpl:Mpal_0580"/>
<feature type="domain" description="Hydantoinase A/oxoprolinase" evidence="1">
    <location>
        <begin position="47"/>
        <end position="277"/>
    </location>
</feature>
<dbReference type="InterPro" id="IPR002756">
    <property type="entry name" value="MfnF"/>
</dbReference>
<proteinExistence type="predicted"/>
<evidence type="ECO:0000259" key="1">
    <source>
        <dbReference type="Pfam" id="PF01968"/>
    </source>
</evidence>
<keyword evidence="3" id="KW-1185">Reference proteome</keyword>
<dbReference type="HOGENOM" id="CLU_060932_0_0_2"/>
<dbReference type="eggNOG" id="arCOG04369">
    <property type="taxonomic scope" value="Archaea"/>
</dbReference>
<dbReference type="RefSeq" id="WP_012617270.1">
    <property type="nucleotide sequence ID" value="NC_011832.1"/>
</dbReference>
<reference evidence="2 3" key="1">
    <citation type="journal article" date="2015" name="Genome Announc.">
        <title>Complete Genome Sequence of Methanosphaerula palustris E1-9CT, a Hydrogenotrophic Methanogen Isolated from a Minerotrophic Fen Peatland.</title>
        <authorList>
            <person name="Cadillo-Quiroz H."/>
            <person name="Browne P."/>
            <person name="Kyrpides N."/>
            <person name="Woyke T."/>
            <person name="Goodwin L."/>
            <person name="Detter C."/>
            <person name="Yavitt J.B."/>
            <person name="Zinder S.H."/>
        </authorList>
    </citation>
    <scope>NUCLEOTIDE SEQUENCE [LARGE SCALE GENOMIC DNA]</scope>
    <source>
        <strain evidence="3">ATCC BAA-1556 / DSM 19958 / E1-9c</strain>
    </source>
</reference>
<dbReference type="Gene3D" id="3.30.420.40">
    <property type="match status" value="1"/>
</dbReference>
<dbReference type="STRING" id="521011.Mpal_0580"/>
<dbReference type="NCBIfam" id="TIGR03123">
    <property type="entry name" value="one_C_unchar_1"/>
    <property type="match status" value="1"/>
</dbReference>
<dbReference type="Proteomes" id="UP000002457">
    <property type="component" value="Chromosome"/>
</dbReference>
<dbReference type="InterPro" id="IPR002821">
    <property type="entry name" value="Hydantoinase_A"/>
</dbReference>
<dbReference type="GO" id="GO:0016787">
    <property type="term" value="F:hydrolase activity"/>
    <property type="evidence" value="ECO:0007669"/>
    <property type="project" value="InterPro"/>
</dbReference>
<dbReference type="Gene3D" id="3.30.420.190">
    <property type="entry name" value="conserved archaeal protein q6m145"/>
    <property type="match status" value="1"/>
</dbReference>